<proteinExistence type="predicted"/>
<dbReference type="SUPFAM" id="SSF50129">
    <property type="entry name" value="GroES-like"/>
    <property type="match status" value="1"/>
</dbReference>
<dbReference type="PANTHER" id="PTHR45033:SF2">
    <property type="entry name" value="ZINC-TYPE ALCOHOL DEHYDROGENASE-LIKE PROTEIN C1773.06C"/>
    <property type="match status" value="1"/>
</dbReference>
<comment type="caution">
    <text evidence="2">The sequence shown here is derived from an EMBL/GenBank/DDBJ whole genome shotgun (WGS) entry which is preliminary data.</text>
</comment>
<dbReference type="InterPro" id="IPR013149">
    <property type="entry name" value="ADH-like_C"/>
</dbReference>
<dbReference type="InParanoid" id="A0A409YQG8"/>
<evidence type="ECO:0000313" key="2">
    <source>
        <dbReference type="EMBL" id="PPR05251.1"/>
    </source>
</evidence>
<dbReference type="SMART" id="SM00829">
    <property type="entry name" value="PKS_ER"/>
    <property type="match status" value="1"/>
</dbReference>
<evidence type="ECO:0000259" key="1">
    <source>
        <dbReference type="SMART" id="SM00829"/>
    </source>
</evidence>
<organism evidence="2 3">
    <name type="scientific">Gymnopilus dilepis</name>
    <dbReference type="NCBI Taxonomy" id="231916"/>
    <lineage>
        <taxon>Eukaryota</taxon>
        <taxon>Fungi</taxon>
        <taxon>Dikarya</taxon>
        <taxon>Basidiomycota</taxon>
        <taxon>Agaricomycotina</taxon>
        <taxon>Agaricomycetes</taxon>
        <taxon>Agaricomycetidae</taxon>
        <taxon>Agaricales</taxon>
        <taxon>Agaricineae</taxon>
        <taxon>Hymenogastraceae</taxon>
        <taxon>Gymnopilus</taxon>
    </lineage>
</organism>
<accession>A0A409YQG8</accession>
<dbReference type="CDD" id="cd08276">
    <property type="entry name" value="MDR7"/>
    <property type="match status" value="1"/>
</dbReference>
<dbReference type="Pfam" id="PF00107">
    <property type="entry name" value="ADH_zinc_N"/>
    <property type="match status" value="1"/>
</dbReference>
<dbReference type="InterPro" id="IPR013154">
    <property type="entry name" value="ADH-like_N"/>
</dbReference>
<dbReference type="Gene3D" id="3.40.50.720">
    <property type="entry name" value="NAD(P)-binding Rossmann-like Domain"/>
    <property type="match status" value="1"/>
</dbReference>
<dbReference type="InterPro" id="IPR011032">
    <property type="entry name" value="GroES-like_sf"/>
</dbReference>
<dbReference type="AlphaFoldDB" id="A0A409YQG8"/>
<name>A0A409YQG8_9AGAR</name>
<dbReference type="PANTHER" id="PTHR45033">
    <property type="match status" value="1"/>
</dbReference>
<dbReference type="GO" id="GO:0016491">
    <property type="term" value="F:oxidoreductase activity"/>
    <property type="evidence" value="ECO:0007669"/>
    <property type="project" value="InterPro"/>
</dbReference>
<dbReference type="Pfam" id="PF08240">
    <property type="entry name" value="ADH_N"/>
    <property type="match status" value="1"/>
</dbReference>
<gene>
    <name evidence="2" type="ORF">CVT26_012405</name>
</gene>
<dbReference type="EMBL" id="NHYE01000503">
    <property type="protein sequence ID" value="PPR05251.1"/>
    <property type="molecule type" value="Genomic_DNA"/>
</dbReference>
<sequence length="352" mass="37845">MSSKIPETTRHYVLPDQDHGYQALKIEEDPVKLPRANEVLVKVHAVSLQYRDLAISKGKYRVAIPNVTPCSDMAGEVLAVGETVKEFKIGDRVCANFTSDHVYADATEEVTQTSLGGQSHGVLTQCRSFPAHSLVHVPNHLNYLEASTLPCAALTAYNALDGPSPLKAGDTVLVQGTGGVSIFALQFAVASGATVIATSSSDAKLERAKSLGATHVINYKKNPKWDKEVLKLTSDAGVDRVIEVGGTETLPLSINAVRNGGQIPMIGFLSGVAPPGSDFKFVELIFSRALTLRGIYIGSVAQFKDMNKLIAANPEKTRPVIDKVFPFDDAKQAYAHLESQKHLGKVVIKVAE</sequence>
<protein>
    <recommendedName>
        <fullName evidence="1">Enoyl reductase (ER) domain-containing protein</fullName>
    </recommendedName>
</protein>
<keyword evidence="3" id="KW-1185">Reference proteome</keyword>
<feature type="domain" description="Enoyl reductase (ER)" evidence="1">
    <location>
        <begin position="20"/>
        <end position="348"/>
    </location>
</feature>
<dbReference type="InterPro" id="IPR052711">
    <property type="entry name" value="Zinc_ADH-like"/>
</dbReference>
<dbReference type="SUPFAM" id="SSF51735">
    <property type="entry name" value="NAD(P)-binding Rossmann-fold domains"/>
    <property type="match status" value="1"/>
</dbReference>
<dbReference type="STRING" id="231916.A0A409YQG8"/>
<dbReference type="InterPro" id="IPR020843">
    <property type="entry name" value="ER"/>
</dbReference>
<dbReference type="InterPro" id="IPR036291">
    <property type="entry name" value="NAD(P)-bd_dom_sf"/>
</dbReference>
<dbReference type="OrthoDB" id="9930022at2759"/>
<evidence type="ECO:0000313" key="3">
    <source>
        <dbReference type="Proteomes" id="UP000284706"/>
    </source>
</evidence>
<reference evidence="2 3" key="1">
    <citation type="journal article" date="2018" name="Evol. Lett.">
        <title>Horizontal gene cluster transfer increased hallucinogenic mushroom diversity.</title>
        <authorList>
            <person name="Reynolds H.T."/>
            <person name="Vijayakumar V."/>
            <person name="Gluck-Thaler E."/>
            <person name="Korotkin H.B."/>
            <person name="Matheny P.B."/>
            <person name="Slot J.C."/>
        </authorList>
    </citation>
    <scope>NUCLEOTIDE SEQUENCE [LARGE SCALE GENOMIC DNA]</scope>
    <source>
        <strain evidence="2 3">SRW20</strain>
    </source>
</reference>
<dbReference type="Proteomes" id="UP000284706">
    <property type="component" value="Unassembled WGS sequence"/>
</dbReference>
<dbReference type="Gene3D" id="3.90.180.10">
    <property type="entry name" value="Medium-chain alcohol dehydrogenases, catalytic domain"/>
    <property type="match status" value="1"/>
</dbReference>